<dbReference type="PANTHER" id="PTHR43394">
    <property type="entry name" value="ATP-DEPENDENT PERMEASE MDL1, MITOCHONDRIAL"/>
    <property type="match status" value="1"/>
</dbReference>
<protein>
    <submittedName>
        <fullName evidence="11">ABC transporter ATP-binding protein</fullName>
    </submittedName>
</protein>
<evidence type="ECO:0000313" key="11">
    <source>
        <dbReference type="EMBL" id="RXE57892.1"/>
    </source>
</evidence>
<comment type="subcellular location">
    <subcellularLocation>
        <location evidence="1">Cell membrane</location>
        <topology evidence="1">Multi-pass membrane protein</topology>
    </subcellularLocation>
</comment>
<dbReference type="CDD" id="cd18547">
    <property type="entry name" value="ABC_6TM_Tm288_like"/>
    <property type="match status" value="1"/>
</dbReference>
<dbReference type="InterPro" id="IPR027417">
    <property type="entry name" value="P-loop_NTPase"/>
</dbReference>
<evidence type="ECO:0000259" key="10">
    <source>
        <dbReference type="PROSITE" id="PS50929"/>
    </source>
</evidence>
<feature type="transmembrane region" description="Helical" evidence="8">
    <location>
        <begin position="103"/>
        <end position="122"/>
    </location>
</feature>
<feature type="transmembrane region" description="Helical" evidence="8">
    <location>
        <begin position="213"/>
        <end position="230"/>
    </location>
</feature>
<dbReference type="InterPro" id="IPR003593">
    <property type="entry name" value="AAA+_ATPase"/>
</dbReference>
<dbReference type="GO" id="GO:0016887">
    <property type="term" value="F:ATP hydrolysis activity"/>
    <property type="evidence" value="ECO:0007669"/>
    <property type="project" value="InterPro"/>
</dbReference>
<dbReference type="AlphaFoldDB" id="A0A4Q0I4N8"/>
<dbReference type="Proteomes" id="UP000289166">
    <property type="component" value="Unassembled WGS sequence"/>
</dbReference>
<evidence type="ECO:0000256" key="8">
    <source>
        <dbReference type="SAM" id="Phobius"/>
    </source>
</evidence>
<dbReference type="GO" id="GO:0005524">
    <property type="term" value="F:ATP binding"/>
    <property type="evidence" value="ECO:0007669"/>
    <property type="project" value="UniProtKB-KW"/>
</dbReference>
<evidence type="ECO:0000256" key="1">
    <source>
        <dbReference type="ARBA" id="ARBA00004651"/>
    </source>
</evidence>
<evidence type="ECO:0000256" key="6">
    <source>
        <dbReference type="ARBA" id="ARBA00022989"/>
    </source>
</evidence>
<keyword evidence="4" id="KW-0547">Nucleotide-binding</keyword>
<dbReference type="InterPro" id="IPR036640">
    <property type="entry name" value="ABC1_TM_sf"/>
</dbReference>
<dbReference type="GO" id="GO:0015421">
    <property type="term" value="F:ABC-type oligopeptide transporter activity"/>
    <property type="evidence" value="ECO:0007669"/>
    <property type="project" value="TreeGrafter"/>
</dbReference>
<dbReference type="SUPFAM" id="SSF90123">
    <property type="entry name" value="ABC transporter transmembrane region"/>
    <property type="match status" value="1"/>
</dbReference>
<dbReference type="EMBL" id="RLII01000031">
    <property type="protein sequence ID" value="RXE57892.1"/>
    <property type="molecule type" value="Genomic_DNA"/>
</dbReference>
<dbReference type="Pfam" id="PF00664">
    <property type="entry name" value="ABC_membrane"/>
    <property type="match status" value="1"/>
</dbReference>
<feature type="domain" description="ABC transporter" evidence="9">
    <location>
        <begin position="279"/>
        <end position="512"/>
    </location>
</feature>
<accession>A0A4Q0I4N8</accession>
<evidence type="ECO:0000256" key="5">
    <source>
        <dbReference type="ARBA" id="ARBA00022840"/>
    </source>
</evidence>
<feature type="non-terminal residue" evidence="11">
    <location>
        <position position="1"/>
    </location>
</feature>
<dbReference type="FunFam" id="3.40.50.300:FF:000287">
    <property type="entry name" value="Multidrug ABC transporter ATP-binding protein"/>
    <property type="match status" value="1"/>
</dbReference>
<dbReference type="SMART" id="SM00382">
    <property type="entry name" value="AAA"/>
    <property type="match status" value="1"/>
</dbReference>
<feature type="domain" description="ABC transmembrane type-1" evidence="10">
    <location>
        <begin position="39"/>
        <end position="245"/>
    </location>
</feature>
<keyword evidence="3 8" id="KW-0812">Transmembrane</keyword>
<dbReference type="Pfam" id="PF00005">
    <property type="entry name" value="ABC_tran"/>
    <property type="match status" value="1"/>
</dbReference>
<name>A0A4Q0I4N8_9FIRM</name>
<dbReference type="InterPro" id="IPR011527">
    <property type="entry name" value="ABC1_TM_dom"/>
</dbReference>
<feature type="transmembrane region" description="Helical" evidence="8">
    <location>
        <begin position="181"/>
        <end position="207"/>
    </location>
</feature>
<keyword evidence="7 8" id="KW-0472">Membrane</keyword>
<dbReference type="PROSITE" id="PS50929">
    <property type="entry name" value="ABC_TM1F"/>
    <property type="match status" value="1"/>
</dbReference>
<dbReference type="InterPro" id="IPR017871">
    <property type="entry name" value="ABC_transporter-like_CS"/>
</dbReference>
<dbReference type="OrthoDB" id="9762778at2"/>
<dbReference type="InterPro" id="IPR039421">
    <property type="entry name" value="Type_1_exporter"/>
</dbReference>
<evidence type="ECO:0000313" key="12">
    <source>
        <dbReference type="Proteomes" id="UP000289166"/>
    </source>
</evidence>
<evidence type="ECO:0000256" key="2">
    <source>
        <dbReference type="ARBA" id="ARBA00022448"/>
    </source>
</evidence>
<dbReference type="PROSITE" id="PS50893">
    <property type="entry name" value="ABC_TRANSPORTER_2"/>
    <property type="match status" value="1"/>
</dbReference>
<dbReference type="InterPro" id="IPR003439">
    <property type="entry name" value="ABC_transporter-like_ATP-bd"/>
</dbReference>
<evidence type="ECO:0000259" key="9">
    <source>
        <dbReference type="PROSITE" id="PS50893"/>
    </source>
</evidence>
<comment type="caution">
    <text evidence="11">The sequence shown here is derived from an EMBL/GenBank/DDBJ whole genome shotgun (WGS) entry which is preliminary data.</text>
</comment>
<reference evidence="12" key="1">
    <citation type="submission" date="2018-11" db="EMBL/GenBank/DDBJ databases">
        <title>Genome sequencing of a novel mesophilic and cellulolytic organism within the genus Hungateiclostridium.</title>
        <authorList>
            <person name="Rettenmaier R."/>
            <person name="Liebl W."/>
            <person name="Zverlov V."/>
        </authorList>
    </citation>
    <scope>NUCLEOTIDE SEQUENCE [LARGE SCALE GENOMIC DNA]</scope>
    <source>
        <strain evidence="12">N2K1</strain>
    </source>
</reference>
<gene>
    <name evidence="11" type="ORF">EFD62_15335</name>
</gene>
<evidence type="ECO:0000256" key="7">
    <source>
        <dbReference type="ARBA" id="ARBA00023136"/>
    </source>
</evidence>
<dbReference type="Gene3D" id="3.40.50.300">
    <property type="entry name" value="P-loop containing nucleotide triphosphate hydrolases"/>
    <property type="match status" value="1"/>
</dbReference>
<organism evidence="11 12">
    <name type="scientific">Acetivibrio mesophilus</name>
    <dbReference type="NCBI Taxonomy" id="2487273"/>
    <lineage>
        <taxon>Bacteria</taxon>
        <taxon>Bacillati</taxon>
        <taxon>Bacillota</taxon>
        <taxon>Clostridia</taxon>
        <taxon>Eubacteriales</taxon>
        <taxon>Oscillospiraceae</taxon>
        <taxon>Acetivibrio</taxon>
    </lineage>
</organism>
<keyword evidence="12" id="KW-1185">Reference proteome</keyword>
<keyword evidence="6 8" id="KW-1133">Transmembrane helix</keyword>
<dbReference type="PANTHER" id="PTHR43394:SF1">
    <property type="entry name" value="ATP-BINDING CASSETTE SUB-FAMILY B MEMBER 10, MITOCHONDRIAL"/>
    <property type="match status" value="1"/>
</dbReference>
<proteinExistence type="predicted"/>
<keyword evidence="5 11" id="KW-0067">ATP-binding</keyword>
<sequence length="519" mass="57591">SFTCSFDNVDIKNLLLGYYFVILAKKESFHSLIHKIFNILSKINRIPLKYFDSHNFGDTLSRVTNDVDSITQSLNMNVGTLVSSIATLLGCIVMMFATEWRMALTAIGASLIGFILMGAIIGKSQKYFTARQESLALVNGHVEEYYAGQNIVRAYNAEKKNLAAFKESNEMLRQNTFKAEFLSGLIMPLMSFIGNFGYVAVCVVGAVLAFNNVFGFEVVVAFMIYVRIFTSPLGQIGQGFSGLQSAAAASKRVIEFLSEDELSDESDKTQKLEKIEGNVTFQNVHFGYIEDKTIIKDFSKEIKRGQKVAIVGPTGAGKTTIVNLLMRFYELWGGDIKVDGVSLKDIKRENVHDLFGMVLQDTWLFEGTVRDNLTYGKKEISDDELYDICSRCGLKHFINTLPDGFDTVLSDNVAVSAGQKQLLTIARAMVEDAPLLILDEATSSVDTRTELKIQKAMNELTANRTSFVIAHRLSTIRDADLIVYMADGDIKESGTHDELIAKNGLYAELYNSQFIGATA</sequence>
<keyword evidence="2" id="KW-0813">Transport</keyword>
<dbReference type="PROSITE" id="PS00211">
    <property type="entry name" value="ABC_TRANSPORTER_1"/>
    <property type="match status" value="1"/>
</dbReference>
<dbReference type="Gene3D" id="1.20.1560.10">
    <property type="entry name" value="ABC transporter type 1, transmembrane domain"/>
    <property type="match status" value="1"/>
</dbReference>
<dbReference type="SUPFAM" id="SSF52540">
    <property type="entry name" value="P-loop containing nucleoside triphosphate hydrolases"/>
    <property type="match status" value="1"/>
</dbReference>
<dbReference type="GO" id="GO:0005886">
    <property type="term" value="C:plasma membrane"/>
    <property type="evidence" value="ECO:0007669"/>
    <property type="project" value="UniProtKB-SubCell"/>
</dbReference>
<evidence type="ECO:0000256" key="3">
    <source>
        <dbReference type="ARBA" id="ARBA00022692"/>
    </source>
</evidence>
<dbReference type="RefSeq" id="WP_155522907.1">
    <property type="nucleotide sequence ID" value="NZ_RLII01000031.1"/>
</dbReference>
<feature type="transmembrane region" description="Helical" evidence="8">
    <location>
        <begin position="78"/>
        <end position="97"/>
    </location>
</feature>
<evidence type="ECO:0000256" key="4">
    <source>
        <dbReference type="ARBA" id="ARBA00022741"/>
    </source>
</evidence>